<accession>A0AAD3T825</accession>
<feature type="compositionally biased region" description="Pro residues" evidence="1">
    <location>
        <begin position="31"/>
        <end position="42"/>
    </location>
</feature>
<dbReference type="Proteomes" id="UP001279734">
    <property type="component" value="Unassembled WGS sequence"/>
</dbReference>
<evidence type="ECO:0000256" key="1">
    <source>
        <dbReference type="SAM" id="MobiDB-lite"/>
    </source>
</evidence>
<comment type="caution">
    <text evidence="2">The sequence shown here is derived from an EMBL/GenBank/DDBJ whole genome shotgun (WGS) entry which is preliminary data.</text>
</comment>
<keyword evidence="3" id="KW-1185">Reference proteome</keyword>
<evidence type="ECO:0000313" key="3">
    <source>
        <dbReference type="Proteomes" id="UP001279734"/>
    </source>
</evidence>
<feature type="region of interest" description="Disordered" evidence="1">
    <location>
        <begin position="1"/>
        <end position="75"/>
    </location>
</feature>
<gene>
    <name evidence="2" type="ORF">Nepgr_027108</name>
</gene>
<protein>
    <submittedName>
        <fullName evidence="2">Uncharacterized protein</fullName>
    </submittedName>
</protein>
<evidence type="ECO:0000313" key="2">
    <source>
        <dbReference type="EMBL" id="GMH25265.1"/>
    </source>
</evidence>
<name>A0AAD3T825_NEPGR</name>
<sequence>MAGPSWVLEPSVHNHPSLSGPQSSSSVVIPSPSPVIHPPHPDGLPLHRLPPHDSSSPLADGRGPSPDCPDPTHYAPGLAPSPLLLVSSLGSPNGCFPSRSIIVLSSPILPPPALCLWLPVLTLDGNLRFIFPH</sequence>
<feature type="compositionally biased region" description="Low complexity" evidence="1">
    <location>
        <begin position="15"/>
        <end position="30"/>
    </location>
</feature>
<dbReference type="EMBL" id="BSYO01000029">
    <property type="protein sequence ID" value="GMH25265.1"/>
    <property type="molecule type" value="Genomic_DNA"/>
</dbReference>
<organism evidence="2 3">
    <name type="scientific">Nepenthes gracilis</name>
    <name type="common">Slender pitcher plant</name>
    <dbReference type="NCBI Taxonomy" id="150966"/>
    <lineage>
        <taxon>Eukaryota</taxon>
        <taxon>Viridiplantae</taxon>
        <taxon>Streptophyta</taxon>
        <taxon>Embryophyta</taxon>
        <taxon>Tracheophyta</taxon>
        <taxon>Spermatophyta</taxon>
        <taxon>Magnoliopsida</taxon>
        <taxon>eudicotyledons</taxon>
        <taxon>Gunneridae</taxon>
        <taxon>Pentapetalae</taxon>
        <taxon>Caryophyllales</taxon>
        <taxon>Nepenthaceae</taxon>
        <taxon>Nepenthes</taxon>
    </lineage>
</organism>
<reference evidence="2" key="1">
    <citation type="submission" date="2023-05" db="EMBL/GenBank/DDBJ databases">
        <title>Nepenthes gracilis genome sequencing.</title>
        <authorList>
            <person name="Fukushima K."/>
        </authorList>
    </citation>
    <scope>NUCLEOTIDE SEQUENCE</scope>
    <source>
        <strain evidence="2">SING2019-196</strain>
    </source>
</reference>
<proteinExistence type="predicted"/>
<dbReference type="AlphaFoldDB" id="A0AAD3T825"/>